<dbReference type="Gene3D" id="2.60.40.420">
    <property type="entry name" value="Cupredoxins - blue copper proteins"/>
    <property type="match status" value="1"/>
</dbReference>
<dbReference type="Pfam" id="PF14686">
    <property type="entry name" value="fn3_3"/>
    <property type="match status" value="1"/>
</dbReference>
<organism evidence="4 5">
    <name type="scientific">Candidatus Scalindua rubra</name>
    <dbReference type="NCBI Taxonomy" id="1872076"/>
    <lineage>
        <taxon>Bacteria</taxon>
        <taxon>Pseudomonadati</taxon>
        <taxon>Planctomycetota</taxon>
        <taxon>Candidatus Brocadiia</taxon>
        <taxon>Candidatus Brocadiales</taxon>
        <taxon>Candidatus Scalinduaceae</taxon>
        <taxon>Candidatus Scalindua</taxon>
    </lineage>
</organism>
<feature type="domain" description="Rhamnogalacturonan lyase" evidence="3">
    <location>
        <begin position="173"/>
        <end position="242"/>
    </location>
</feature>
<dbReference type="SUPFAM" id="SSF49464">
    <property type="entry name" value="Carboxypeptidase regulatory domain-like"/>
    <property type="match status" value="1"/>
</dbReference>
<reference evidence="4 5" key="1">
    <citation type="submission" date="2016-07" db="EMBL/GenBank/DDBJ databases">
        <title>Draft genome of Scalindua rubra, obtained from a brine-seawater interface in the Red Sea, sheds light on salt adaptation in anammox bacteria.</title>
        <authorList>
            <person name="Speth D.R."/>
            <person name="Lagkouvardos I."/>
            <person name="Wang Y."/>
            <person name="Qian P.-Y."/>
            <person name="Dutilh B.E."/>
            <person name="Jetten M.S."/>
        </authorList>
    </citation>
    <scope>NUCLEOTIDE SEQUENCE [LARGE SCALE GENOMIC DNA]</scope>
    <source>
        <strain evidence="4">BSI-1</strain>
    </source>
</reference>
<dbReference type="InterPro" id="IPR008969">
    <property type="entry name" value="CarboxyPept-like_regulatory"/>
</dbReference>
<evidence type="ECO:0000259" key="3">
    <source>
        <dbReference type="Pfam" id="PF14686"/>
    </source>
</evidence>
<feature type="transmembrane region" description="Helical" evidence="2">
    <location>
        <begin position="7"/>
        <end position="26"/>
    </location>
</feature>
<accession>A0A1E3X6Y0</accession>
<evidence type="ECO:0000256" key="1">
    <source>
        <dbReference type="SAM" id="MobiDB-lite"/>
    </source>
</evidence>
<keyword evidence="2" id="KW-0472">Membrane</keyword>
<gene>
    <name evidence="4" type="ORF">SCARUB_03495</name>
</gene>
<evidence type="ECO:0000313" key="5">
    <source>
        <dbReference type="Proteomes" id="UP000094056"/>
    </source>
</evidence>
<dbReference type="InterPro" id="IPR008972">
    <property type="entry name" value="Cupredoxin"/>
</dbReference>
<dbReference type="SUPFAM" id="SSF49503">
    <property type="entry name" value="Cupredoxins"/>
    <property type="match status" value="1"/>
</dbReference>
<evidence type="ECO:0000256" key="2">
    <source>
        <dbReference type="SAM" id="Phobius"/>
    </source>
</evidence>
<dbReference type="InterPro" id="IPR029413">
    <property type="entry name" value="RG-lyase_II"/>
</dbReference>
<comment type="caution">
    <text evidence="4">The sequence shown here is derived from an EMBL/GenBank/DDBJ whole genome shotgun (WGS) entry which is preliminary data.</text>
</comment>
<dbReference type="EMBL" id="MAYW01000122">
    <property type="protein sequence ID" value="ODS31375.1"/>
    <property type="molecule type" value="Genomic_DNA"/>
</dbReference>
<proteinExistence type="predicted"/>
<dbReference type="Gene3D" id="2.60.40.1120">
    <property type="entry name" value="Carboxypeptidase-like, regulatory domain"/>
    <property type="match status" value="1"/>
</dbReference>
<feature type="compositionally biased region" description="Basic residues" evidence="1">
    <location>
        <begin position="248"/>
        <end position="261"/>
    </location>
</feature>
<feature type="compositionally biased region" description="Basic and acidic residues" evidence="1">
    <location>
        <begin position="237"/>
        <end position="247"/>
    </location>
</feature>
<sequence length="261" mass="29409">MIKNIFMLKIFGIITIIMGLNNYYVYGYKEIDVTDGGSISGTVKFAGEKIPEVKSIPVDKDQEVCGSEPKHSEKFVINAENMGLKYVVVSIESIGMGKKIEAPAEGYNLGQRRCWFEPHVMAVPAGASVSFPNKIDKVMHNLHSYTMPSNSNRPFNKGVPFGGTFSVTLKKPGLVKMTCDVHKWMLAWIVVKNNPYYAVTDENGNFKIENIPAGTYNVQAWHEALGRRENVGVSVKANEDTKTDFELKKKKKRKRRKKRKK</sequence>
<dbReference type="Proteomes" id="UP000094056">
    <property type="component" value="Unassembled WGS sequence"/>
</dbReference>
<dbReference type="AlphaFoldDB" id="A0A1E3X6Y0"/>
<name>A0A1E3X6Y0_9BACT</name>
<evidence type="ECO:0000313" key="4">
    <source>
        <dbReference type="EMBL" id="ODS31375.1"/>
    </source>
</evidence>
<keyword evidence="2" id="KW-0812">Transmembrane</keyword>
<protein>
    <recommendedName>
        <fullName evidence="3">Rhamnogalacturonan lyase domain-containing protein</fullName>
    </recommendedName>
</protein>
<keyword evidence="2" id="KW-1133">Transmembrane helix</keyword>
<feature type="region of interest" description="Disordered" evidence="1">
    <location>
        <begin position="237"/>
        <end position="261"/>
    </location>
</feature>